<sequence length="128" mass="14424">MSHYLKRFDPVEVRYLIDAGEIQEITAEMLGEVASLVNTYISYEYTAASEGNLVRPMITLEETEGLTEENRNSILSTGFNLDAPFDNGDEIFRTVFGDSHVVIAATEDEDGVFFTVEIPYEDFKTLHS</sequence>
<evidence type="ECO:0000313" key="2">
    <source>
        <dbReference type="Proteomes" id="UP000217561"/>
    </source>
</evidence>
<dbReference type="EMBL" id="NSGH01000036">
    <property type="protein sequence ID" value="PBB04624.1"/>
    <property type="molecule type" value="Genomic_DNA"/>
</dbReference>
<organism evidence="1 2">
    <name type="scientific">Salimicrobium humidisoli</name>
    <dbReference type="NCBI Taxonomy" id="2029857"/>
    <lineage>
        <taxon>Bacteria</taxon>
        <taxon>Bacillati</taxon>
        <taxon>Bacillota</taxon>
        <taxon>Bacilli</taxon>
        <taxon>Bacillales</taxon>
        <taxon>Bacillaceae</taxon>
        <taxon>Salimicrobium</taxon>
    </lineage>
</organism>
<proteinExistence type="predicted"/>
<accession>A0ABX4HN66</accession>
<comment type="caution">
    <text evidence="1">The sequence shown here is derived from an EMBL/GenBank/DDBJ whole genome shotgun (WGS) entry which is preliminary data.</text>
</comment>
<name>A0ABX4HN66_9BACI</name>
<dbReference type="RefSeq" id="WP_095822946.1">
    <property type="nucleotide sequence ID" value="NZ_NSGH01000036.1"/>
</dbReference>
<reference evidence="1 2" key="1">
    <citation type="submission" date="2017-08" db="EMBL/GenBank/DDBJ databases">
        <title>Salimicrobium alkalisoli sp. nov., isolated from saline alkaline soil.</title>
        <authorList>
            <person name="Zhang G."/>
            <person name="Xiong Q."/>
        </authorList>
    </citation>
    <scope>NUCLEOTIDE SEQUENCE [LARGE SCALE GENOMIC DNA]</scope>
    <source>
        <strain evidence="1 2">WN024</strain>
    </source>
</reference>
<dbReference type="Proteomes" id="UP000217561">
    <property type="component" value="Unassembled WGS sequence"/>
</dbReference>
<gene>
    <name evidence="1" type="ORF">CKW00_13145</name>
</gene>
<protein>
    <submittedName>
        <fullName evidence="1">Uncharacterized protein</fullName>
    </submittedName>
</protein>
<evidence type="ECO:0000313" key="1">
    <source>
        <dbReference type="EMBL" id="PBB04624.1"/>
    </source>
</evidence>
<keyword evidence="2" id="KW-1185">Reference proteome</keyword>